<name>A0ABV3P4Q8_9ACTN</name>
<feature type="transmembrane region" description="Helical" evidence="1">
    <location>
        <begin position="152"/>
        <end position="175"/>
    </location>
</feature>
<protein>
    <submittedName>
        <fullName evidence="2">DUF2254 domain-containing protein</fullName>
    </submittedName>
</protein>
<evidence type="ECO:0000256" key="1">
    <source>
        <dbReference type="SAM" id="Phobius"/>
    </source>
</evidence>
<reference evidence="2 3" key="1">
    <citation type="submission" date="2024-07" db="EMBL/GenBank/DDBJ databases">
        <authorList>
            <person name="Thanompreechachai J."/>
            <person name="Duangmal K."/>
        </authorList>
    </citation>
    <scope>NUCLEOTIDE SEQUENCE [LARGE SCALE GENOMIC DNA]</scope>
    <source>
        <strain evidence="2 3">KCTC 19886</strain>
    </source>
</reference>
<proteinExistence type="predicted"/>
<feature type="transmembrane region" description="Helical" evidence="1">
    <location>
        <begin position="111"/>
        <end position="132"/>
    </location>
</feature>
<feature type="transmembrane region" description="Helical" evidence="1">
    <location>
        <begin position="20"/>
        <end position="41"/>
    </location>
</feature>
<dbReference type="EMBL" id="JBFNQN010000004">
    <property type="protein sequence ID" value="MEW9264606.1"/>
    <property type="molecule type" value="Genomic_DNA"/>
</dbReference>
<keyword evidence="3" id="KW-1185">Reference proteome</keyword>
<keyword evidence="1" id="KW-0472">Membrane</keyword>
<comment type="caution">
    <text evidence="2">The sequence shown here is derived from an EMBL/GenBank/DDBJ whole genome shotgun (WGS) entry which is preliminary data.</text>
</comment>
<dbReference type="Proteomes" id="UP001555826">
    <property type="component" value="Unassembled WGS sequence"/>
</dbReference>
<keyword evidence="1" id="KW-1133">Transmembrane helix</keyword>
<dbReference type="RefSeq" id="WP_367637358.1">
    <property type="nucleotide sequence ID" value="NZ_JBFNQN010000004.1"/>
</dbReference>
<organism evidence="2 3">
    <name type="scientific">Kineococcus endophyticus</name>
    <dbReference type="NCBI Taxonomy" id="1181883"/>
    <lineage>
        <taxon>Bacteria</taxon>
        <taxon>Bacillati</taxon>
        <taxon>Actinomycetota</taxon>
        <taxon>Actinomycetes</taxon>
        <taxon>Kineosporiales</taxon>
        <taxon>Kineosporiaceae</taxon>
        <taxon>Kineococcus</taxon>
    </lineage>
</organism>
<gene>
    <name evidence="2" type="ORF">AB1207_07595</name>
</gene>
<accession>A0ABV3P4Q8</accession>
<sequence length="458" mass="48090">MTHRRGLRLAVLRETARTRLWPVPVAGVVLAVLAGLLLPVLDARLDAHLPGPVADVVFGGGAGAARTVLDAVASSLITVTSLTFSLTVVTLQLASSQFSPRLLRTFTQDRFVHGTLALFLATFTYALTVLRTVRSPSDDGSGLASAAVVPRISVTVAFLLAVASVVCLVLFLGHLAREIRVETMLARVQTEACRTADLLYPSDGTVTSTPPDEEVVVPPSAVPVPATRSGFLSLVDEEALLDVAVATGVTVVVGRLPGSSVVAGTPVAWCWTTSGDPVAPVDLDRVRAVVQTAVVVGPEPTQAQDLAFGLRQLVDVASKALSPGINDPTTAVHAIGHASAFLCSIADRRLGDQVARDDEGVLRLVVRRPSVPDLLDLAVAQPLRYGAADPVVLTRVAALLGEVAWCTSRPLVLDAVGAQLARLETVVDAQAFDEVERARLQAEVDRARSALTRATVAR</sequence>
<dbReference type="Pfam" id="PF10011">
    <property type="entry name" value="DUF2254"/>
    <property type="match status" value="1"/>
</dbReference>
<dbReference type="InterPro" id="IPR018723">
    <property type="entry name" value="DUF2254_membrane"/>
</dbReference>
<evidence type="ECO:0000313" key="3">
    <source>
        <dbReference type="Proteomes" id="UP001555826"/>
    </source>
</evidence>
<feature type="transmembrane region" description="Helical" evidence="1">
    <location>
        <begin position="71"/>
        <end position="91"/>
    </location>
</feature>
<evidence type="ECO:0000313" key="2">
    <source>
        <dbReference type="EMBL" id="MEW9264606.1"/>
    </source>
</evidence>
<keyword evidence="1" id="KW-0812">Transmembrane</keyword>